<gene>
    <name evidence="1" type="ORF">PPROV_001072800</name>
</gene>
<accession>A0A830I2K1</accession>
<comment type="caution">
    <text evidence="1">The sequence shown here is derived from an EMBL/GenBank/DDBJ whole genome shotgun (WGS) entry which is preliminary data.</text>
</comment>
<dbReference type="OrthoDB" id="200029at2759"/>
<evidence type="ECO:0000313" key="1">
    <source>
        <dbReference type="EMBL" id="GHP12001.1"/>
    </source>
</evidence>
<dbReference type="EMBL" id="BNJQ01000037">
    <property type="protein sequence ID" value="GHP12001.1"/>
    <property type="molecule type" value="Genomic_DNA"/>
</dbReference>
<dbReference type="Proteomes" id="UP000660262">
    <property type="component" value="Unassembled WGS sequence"/>
</dbReference>
<name>A0A830I2K1_9CHLO</name>
<proteinExistence type="predicted"/>
<organism evidence="1 2">
    <name type="scientific">Pycnococcus provasolii</name>
    <dbReference type="NCBI Taxonomy" id="41880"/>
    <lineage>
        <taxon>Eukaryota</taxon>
        <taxon>Viridiplantae</taxon>
        <taxon>Chlorophyta</taxon>
        <taxon>Pseudoscourfieldiophyceae</taxon>
        <taxon>Pseudoscourfieldiales</taxon>
        <taxon>Pycnococcaceae</taxon>
        <taxon>Pycnococcus</taxon>
    </lineage>
</organism>
<keyword evidence="2" id="KW-1185">Reference proteome</keyword>
<protein>
    <submittedName>
        <fullName evidence="1">Uncharacterized protein</fullName>
    </submittedName>
</protein>
<evidence type="ECO:0000313" key="2">
    <source>
        <dbReference type="Proteomes" id="UP000660262"/>
    </source>
</evidence>
<dbReference type="AlphaFoldDB" id="A0A830I2K1"/>
<reference evidence="1" key="1">
    <citation type="submission" date="2020-10" db="EMBL/GenBank/DDBJ databases">
        <title>Unveiling of a novel bifunctional photoreceptor, Dualchrome1, isolated from a cosmopolitan green alga.</title>
        <authorList>
            <person name="Suzuki S."/>
            <person name="Kawachi M."/>
        </authorList>
    </citation>
    <scope>NUCLEOTIDE SEQUENCE</scope>
    <source>
        <strain evidence="1">NIES 2893</strain>
    </source>
</reference>
<sequence length="171" mass="18868">MHTPRGVPTLTSERRLLSCPPPTKSKLNGVSCVSTSAFDMPSRYLPAWQHPFASDEQAADAIERTLKETYGADAATRVVDDMQGARKHAAFQVQMANDDGETMQFLFLGEGRVAVRSESWIRGILDPPGCAKRGCINGPRSRSRMQTLLSDLGWLAGETDEDKLWVPLLLH</sequence>